<organism evidence="1 2">
    <name type="scientific">Paenibacillus sambharensis</name>
    <dbReference type="NCBI Taxonomy" id="1803190"/>
    <lineage>
        <taxon>Bacteria</taxon>
        <taxon>Bacillati</taxon>
        <taxon>Bacillota</taxon>
        <taxon>Bacilli</taxon>
        <taxon>Bacillales</taxon>
        <taxon>Paenibacillaceae</taxon>
        <taxon>Paenibacillus</taxon>
    </lineage>
</organism>
<dbReference type="GO" id="GO:0016791">
    <property type="term" value="F:phosphatase activity"/>
    <property type="evidence" value="ECO:0007669"/>
    <property type="project" value="TreeGrafter"/>
</dbReference>
<dbReference type="InterPro" id="IPR023214">
    <property type="entry name" value="HAD_sf"/>
</dbReference>
<accession>A0A2W1LSE2</accession>
<evidence type="ECO:0000313" key="1">
    <source>
        <dbReference type="EMBL" id="PZD94367.1"/>
    </source>
</evidence>
<dbReference type="EMBL" id="QKRB01000053">
    <property type="protein sequence ID" value="PZD94367.1"/>
    <property type="molecule type" value="Genomic_DNA"/>
</dbReference>
<dbReference type="SFLD" id="SFLDS00003">
    <property type="entry name" value="Haloacid_Dehalogenase"/>
    <property type="match status" value="1"/>
</dbReference>
<dbReference type="SFLD" id="SFLDG01140">
    <property type="entry name" value="C2.B:_Phosphomannomutase_and_P"/>
    <property type="match status" value="1"/>
</dbReference>
<keyword evidence="2" id="KW-1185">Reference proteome</keyword>
<gene>
    <name evidence="1" type="ORF">DNH61_18340</name>
</gene>
<dbReference type="PROSITE" id="PS01228">
    <property type="entry name" value="COF_1"/>
    <property type="match status" value="1"/>
</dbReference>
<dbReference type="PROSITE" id="PS01229">
    <property type="entry name" value="COF_2"/>
    <property type="match status" value="1"/>
</dbReference>
<dbReference type="Proteomes" id="UP000249522">
    <property type="component" value="Unassembled WGS sequence"/>
</dbReference>
<name>A0A2W1LSE2_9BACL</name>
<dbReference type="OrthoDB" id="9781413at2"/>
<reference evidence="1 2" key="1">
    <citation type="submission" date="2018-06" db="EMBL/GenBank/DDBJ databases">
        <title>Paenibacillus imtechensis sp. nov.</title>
        <authorList>
            <person name="Pinnaka A.K."/>
            <person name="Singh H."/>
            <person name="Kaur M."/>
        </authorList>
    </citation>
    <scope>NUCLEOTIDE SEQUENCE [LARGE SCALE GENOMIC DNA]</scope>
    <source>
        <strain evidence="1 2">SMB1</strain>
    </source>
</reference>
<dbReference type="SUPFAM" id="SSF56784">
    <property type="entry name" value="HAD-like"/>
    <property type="match status" value="1"/>
</dbReference>
<dbReference type="CDD" id="cd07516">
    <property type="entry name" value="HAD_Pase"/>
    <property type="match status" value="1"/>
</dbReference>
<dbReference type="GO" id="GO:0005829">
    <property type="term" value="C:cytosol"/>
    <property type="evidence" value="ECO:0007669"/>
    <property type="project" value="TreeGrafter"/>
</dbReference>
<dbReference type="InterPro" id="IPR036412">
    <property type="entry name" value="HAD-like_sf"/>
</dbReference>
<dbReference type="GO" id="GO:0000287">
    <property type="term" value="F:magnesium ion binding"/>
    <property type="evidence" value="ECO:0007669"/>
    <property type="project" value="TreeGrafter"/>
</dbReference>
<dbReference type="RefSeq" id="WP_111148136.1">
    <property type="nucleotide sequence ID" value="NZ_QKRB01000053.1"/>
</dbReference>
<dbReference type="AlphaFoldDB" id="A0A2W1LSE2"/>
<evidence type="ECO:0000313" key="2">
    <source>
        <dbReference type="Proteomes" id="UP000249522"/>
    </source>
</evidence>
<protein>
    <submittedName>
        <fullName evidence="1">Phosphoglycolate phosphatase</fullName>
    </submittedName>
</protein>
<dbReference type="Gene3D" id="3.30.1240.10">
    <property type="match status" value="1"/>
</dbReference>
<comment type="caution">
    <text evidence="1">The sequence shown here is derived from an EMBL/GenBank/DDBJ whole genome shotgun (WGS) entry which is preliminary data.</text>
</comment>
<dbReference type="NCBIfam" id="TIGR01484">
    <property type="entry name" value="HAD-SF-IIB"/>
    <property type="match status" value="1"/>
</dbReference>
<dbReference type="Pfam" id="PF08282">
    <property type="entry name" value="Hydrolase_3"/>
    <property type="match status" value="1"/>
</dbReference>
<sequence>MGNYRLIALDMDGTVLNDRQEISRENAEWIHRAMEAGITVCFSTGRGFESAVPYADQLGLATPMITVNGSEIWHQPHVLHKRTLMNAAMIKRLHELAMQSDVWFWAYAVEGLYNRERWIKPADNYEGQHWLKFGYYTENDTLREGILAEISEWGGLEITNSSPWNIELNPAGVSKAAALEELCGLLGITMQQVVAMGDSLNDLAMIRAAGLGVAMGNGQDAVKAEADFVTLTNDEHGVAHAIEHIVMKG</sequence>
<dbReference type="PANTHER" id="PTHR10000">
    <property type="entry name" value="PHOSPHOSERINE PHOSPHATASE"/>
    <property type="match status" value="1"/>
</dbReference>
<proteinExistence type="predicted"/>
<dbReference type="Gene3D" id="3.40.50.1000">
    <property type="entry name" value="HAD superfamily/HAD-like"/>
    <property type="match status" value="1"/>
</dbReference>
<dbReference type="InterPro" id="IPR006379">
    <property type="entry name" value="HAD-SF_hydro_IIB"/>
</dbReference>
<dbReference type="PANTHER" id="PTHR10000:SF55">
    <property type="entry name" value="5-AMINO-6-(5-PHOSPHO-D-RIBITYLAMINO)URACIL PHOSPHATASE YCSE"/>
    <property type="match status" value="1"/>
</dbReference>